<evidence type="ECO:0000256" key="3">
    <source>
        <dbReference type="ARBA" id="ARBA00022719"/>
    </source>
</evidence>
<proteinExistence type="predicted"/>
<comment type="caution">
    <text evidence="8">The sequence shown here is derived from an EMBL/GenBank/DDBJ whole genome shotgun (WGS) entry which is preliminary data.</text>
</comment>
<dbReference type="FunFam" id="3.50.50.60:FF:000034">
    <property type="entry name" value="sulfide:quinone oxidoreductase, mitochondrial"/>
    <property type="match status" value="1"/>
</dbReference>
<evidence type="ECO:0000313" key="8">
    <source>
        <dbReference type="EMBL" id="PLZ97253.1"/>
    </source>
</evidence>
<dbReference type="InterPro" id="IPR023753">
    <property type="entry name" value="FAD/NAD-binding_dom"/>
</dbReference>
<reference evidence="8 9" key="1">
    <citation type="submission" date="2017-07" db="EMBL/GenBank/DDBJ databases">
        <title>Genomes of Fischerella (Mastigocladus) sp. strains.</title>
        <authorList>
            <person name="Miller S.R."/>
        </authorList>
    </citation>
    <scope>NUCLEOTIDE SEQUENCE [LARGE SCALE GENOMIC DNA]</scope>
    <source>
        <strain evidence="8 9">CCMEE 5268</strain>
    </source>
</reference>
<dbReference type="Gene3D" id="3.50.50.60">
    <property type="entry name" value="FAD/NAD(P)-binding domain"/>
    <property type="match status" value="2"/>
</dbReference>
<dbReference type="GO" id="GO:0070221">
    <property type="term" value="P:sulfide oxidation, using sulfide:quinone oxidoreductase"/>
    <property type="evidence" value="ECO:0007669"/>
    <property type="project" value="TreeGrafter"/>
</dbReference>
<evidence type="ECO:0000256" key="5">
    <source>
        <dbReference type="ARBA" id="ARBA00022946"/>
    </source>
</evidence>
<dbReference type="GO" id="GO:0070224">
    <property type="term" value="F:sulfide:quinone oxidoreductase activity"/>
    <property type="evidence" value="ECO:0007669"/>
    <property type="project" value="TreeGrafter"/>
</dbReference>
<comment type="cofactor">
    <cofactor evidence="1">
        <name>FAD</name>
        <dbReference type="ChEBI" id="CHEBI:57692"/>
    </cofactor>
</comment>
<dbReference type="RefSeq" id="WP_102173817.1">
    <property type="nucleotide sequence ID" value="NZ_NMQA01000185.1"/>
</dbReference>
<evidence type="ECO:0000313" key="9">
    <source>
        <dbReference type="Proteomes" id="UP000235025"/>
    </source>
</evidence>
<dbReference type="Pfam" id="PF07992">
    <property type="entry name" value="Pyr_redox_2"/>
    <property type="match status" value="1"/>
</dbReference>
<evidence type="ECO:0000256" key="6">
    <source>
        <dbReference type="ARBA" id="ARBA00023002"/>
    </source>
</evidence>
<organism evidence="8 9">
    <name type="scientific">Fischerella thermalis CCMEE 5268</name>
    <dbReference type="NCBI Taxonomy" id="2019662"/>
    <lineage>
        <taxon>Bacteria</taxon>
        <taxon>Bacillati</taxon>
        <taxon>Cyanobacteriota</taxon>
        <taxon>Cyanophyceae</taxon>
        <taxon>Nostocales</taxon>
        <taxon>Hapalosiphonaceae</taxon>
        <taxon>Fischerella</taxon>
    </lineage>
</organism>
<dbReference type="GO" id="GO:0071949">
    <property type="term" value="F:FAD binding"/>
    <property type="evidence" value="ECO:0007669"/>
    <property type="project" value="TreeGrafter"/>
</dbReference>
<feature type="domain" description="FAD/NAD(P)-binding" evidence="7">
    <location>
        <begin position="26"/>
        <end position="144"/>
    </location>
</feature>
<evidence type="ECO:0000256" key="4">
    <source>
        <dbReference type="ARBA" id="ARBA00022827"/>
    </source>
</evidence>
<keyword evidence="2" id="KW-0285">Flavoprotein</keyword>
<keyword evidence="6" id="KW-0560">Oxidoreductase</keyword>
<evidence type="ECO:0000256" key="2">
    <source>
        <dbReference type="ARBA" id="ARBA00022630"/>
    </source>
</evidence>
<dbReference type="PANTHER" id="PTHR10632">
    <property type="entry name" value="SULFIDE:QUINONE OXIDOREDUCTASE"/>
    <property type="match status" value="1"/>
</dbReference>
<name>A0A2N6KE77_9CYAN</name>
<dbReference type="SUPFAM" id="SSF51905">
    <property type="entry name" value="FAD/NAD(P)-binding domain"/>
    <property type="match status" value="2"/>
</dbReference>
<protein>
    <submittedName>
        <fullName evidence="8">Pyridine nucleotide-disulfide oxidoreductase</fullName>
    </submittedName>
</protein>
<dbReference type="Proteomes" id="UP000235025">
    <property type="component" value="Unassembled WGS sequence"/>
</dbReference>
<dbReference type="EMBL" id="NMQA01000185">
    <property type="protein sequence ID" value="PLZ97253.1"/>
    <property type="molecule type" value="Genomic_DNA"/>
</dbReference>
<evidence type="ECO:0000256" key="1">
    <source>
        <dbReference type="ARBA" id="ARBA00001974"/>
    </source>
</evidence>
<evidence type="ECO:0000259" key="7">
    <source>
        <dbReference type="Pfam" id="PF07992"/>
    </source>
</evidence>
<keyword evidence="4" id="KW-0274">FAD</keyword>
<gene>
    <name evidence="8" type="ORF">CEN50_15765</name>
</gene>
<accession>A0A2N6KE77</accession>
<sequence>MSSFIQKKTNLPTSTDTSPIQETQHYQILIVGGGAAGITVASQLCVKNSKLDIAILEPKAQHYYQPAWTLVGGGEYSINDTVKPQASCIPKGVTWIQDYATELNPDENAVITRSGKQIYYDYLVLCPGIQIDWHLIEGLQEALGKGGVCSNYAFEYAPYTWEVIRNFQGGNALFTFPGTPIKCGGAPQKIMYMADDAFQRQGVSKKTNVMFCSAVGAIFPVPAYAERLLKVVDRRHIQVKFKHNLKAIRAAAKEAVFDVTTDEGTQQVTIPYDMIHVTPPMSAPDFIKTSKLAASTGWVDVDKQTLQHNQYPNVFSLGDASSLPTSKTAAAIRRQAPVLVENLLALINSTSMTGSYNGYTCCPLITGYGKVIMAEFDYNNQPISTFPIDPREERYSMWLVKRHVLPWVYWNRMLKGKQFEGDALKLKGWKQPTNGLSH</sequence>
<keyword evidence="5" id="KW-0809">Transit peptide</keyword>
<dbReference type="InterPro" id="IPR015904">
    <property type="entry name" value="Sulphide_quinone_reductase"/>
</dbReference>
<keyword evidence="3" id="KW-0874">Quinone</keyword>
<dbReference type="GO" id="GO:0048038">
    <property type="term" value="F:quinone binding"/>
    <property type="evidence" value="ECO:0007669"/>
    <property type="project" value="UniProtKB-KW"/>
</dbReference>
<dbReference type="AlphaFoldDB" id="A0A2N6KE77"/>
<dbReference type="PANTHER" id="PTHR10632:SF2">
    <property type="entry name" value="SULFIDE:QUINONE OXIDOREDUCTASE, MITOCHONDRIAL"/>
    <property type="match status" value="1"/>
</dbReference>
<dbReference type="InterPro" id="IPR036188">
    <property type="entry name" value="FAD/NAD-bd_sf"/>
</dbReference>